<dbReference type="PANTHER" id="PTHR30154:SF34">
    <property type="entry name" value="TRANSCRIPTIONAL REGULATOR AZLB"/>
    <property type="match status" value="1"/>
</dbReference>
<dbReference type="SUPFAM" id="SSF54909">
    <property type="entry name" value="Dimeric alpha+beta barrel"/>
    <property type="match status" value="1"/>
</dbReference>
<dbReference type="InterPro" id="IPR011991">
    <property type="entry name" value="ArsR-like_HTH"/>
</dbReference>
<dbReference type="InParanoid" id="A0A3M0CX99"/>
<keyword evidence="1" id="KW-0805">Transcription regulation</keyword>
<gene>
    <name evidence="5" type="ORF">BXY39_1096</name>
</gene>
<dbReference type="GO" id="GO:0006355">
    <property type="term" value="P:regulation of DNA-templated transcription"/>
    <property type="evidence" value="ECO:0007669"/>
    <property type="project" value="UniProtKB-ARBA"/>
</dbReference>
<dbReference type="Pfam" id="PF13412">
    <property type="entry name" value="HTH_24"/>
    <property type="match status" value="1"/>
</dbReference>
<dbReference type="InterPro" id="IPR036390">
    <property type="entry name" value="WH_DNA-bd_sf"/>
</dbReference>
<dbReference type="InterPro" id="IPR036388">
    <property type="entry name" value="WH-like_DNA-bd_sf"/>
</dbReference>
<organism evidence="5 6">
    <name type="scientific">Eilatimonas milleporae</name>
    <dbReference type="NCBI Taxonomy" id="911205"/>
    <lineage>
        <taxon>Bacteria</taxon>
        <taxon>Pseudomonadati</taxon>
        <taxon>Pseudomonadota</taxon>
        <taxon>Alphaproteobacteria</taxon>
        <taxon>Kordiimonadales</taxon>
        <taxon>Kordiimonadaceae</taxon>
        <taxon>Eilatimonas</taxon>
    </lineage>
</organism>
<keyword evidence="2" id="KW-0238">DNA-binding</keyword>
<keyword evidence="3" id="KW-0804">Transcription</keyword>
<dbReference type="Pfam" id="PF01037">
    <property type="entry name" value="AsnC_trans_reg"/>
    <property type="match status" value="1"/>
</dbReference>
<dbReference type="Gene3D" id="1.10.10.10">
    <property type="entry name" value="Winged helix-like DNA-binding domain superfamily/Winged helix DNA-binding domain"/>
    <property type="match status" value="1"/>
</dbReference>
<dbReference type="CDD" id="cd00090">
    <property type="entry name" value="HTH_ARSR"/>
    <property type="match status" value="1"/>
</dbReference>
<dbReference type="InterPro" id="IPR019887">
    <property type="entry name" value="Tscrpt_reg_AsnC/Lrp_C"/>
</dbReference>
<evidence type="ECO:0000256" key="1">
    <source>
        <dbReference type="ARBA" id="ARBA00023015"/>
    </source>
</evidence>
<dbReference type="InterPro" id="IPR011008">
    <property type="entry name" value="Dimeric_a/b-barrel"/>
</dbReference>
<dbReference type="PANTHER" id="PTHR30154">
    <property type="entry name" value="LEUCINE-RESPONSIVE REGULATORY PROTEIN"/>
    <property type="match status" value="1"/>
</dbReference>
<dbReference type="AlphaFoldDB" id="A0A3M0CX99"/>
<keyword evidence="6" id="KW-1185">Reference proteome</keyword>
<evidence type="ECO:0000259" key="4">
    <source>
        <dbReference type="PROSITE" id="PS50956"/>
    </source>
</evidence>
<name>A0A3M0CX99_9PROT</name>
<dbReference type="PROSITE" id="PS50956">
    <property type="entry name" value="HTH_ASNC_2"/>
    <property type="match status" value="1"/>
</dbReference>
<dbReference type="PRINTS" id="PR00033">
    <property type="entry name" value="HTHASNC"/>
</dbReference>
<dbReference type="InterPro" id="IPR019888">
    <property type="entry name" value="Tscrpt_reg_AsnC-like"/>
</dbReference>
<dbReference type="InterPro" id="IPR000485">
    <property type="entry name" value="AsnC-type_HTH_dom"/>
</dbReference>
<sequence length="207" mass="22970">MHHDHNGDMAGTLPKQAQKVLAKSAVKSQHHANILLNMHIESKVLPHMALDKIDRAILSQLQNDGRLTNRELADAVGLSESATSRRVKALEDRHVLTGYSATLNAAAVGLPGSVFVRVSLDSQREEHLGAFERAVTHVPEVMECFLMSGDVDYLIRVVVRDAPDYERLHHSLTRLPGVARVHSSFALRTVLRRNRLPLDQTPPEPLP</sequence>
<dbReference type="GO" id="GO:0005829">
    <property type="term" value="C:cytosol"/>
    <property type="evidence" value="ECO:0007669"/>
    <property type="project" value="TreeGrafter"/>
</dbReference>
<dbReference type="GO" id="GO:0043200">
    <property type="term" value="P:response to amino acid"/>
    <property type="evidence" value="ECO:0007669"/>
    <property type="project" value="TreeGrafter"/>
</dbReference>
<dbReference type="SMART" id="SM00344">
    <property type="entry name" value="HTH_ASNC"/>
    <property type="match status" value="1"/>
</dbReference>
<dbReference type="Proteomes" id="UP000271227">
    <property type="component" value="Unassembled WGS sequence"/>
</dbReference>
<dbReference type="SUPFAM" id="SSF46785">
    <property type="entry name" value="Winged helix' DNA-binding domain"/>
    <property type="match status" value="1"/>
</dbReference>
<protein>
    <submittedName>
        <fullName evidence="5">AsnC family transcriptional regulator</fullName>
    </submittedName>
</protein>
<proteinExistence type="predicted"/>
<dbReference type="EMBL" id="REFR01000010">
    <property type="protein sequence ID" value="RMB08463.1"/>
    <property type="molecule type" value="Genomic_DNA"/>
</dbReference>
<feature type="domain" description="HTH asnC-type" evidence="4">
    <location>
        <begin position="50"/>
        <end position="111"/>
    </location>
</feature>
<comment type="caution">
    <text evidence="5">The sequence shown here is derived from an EMBL/GenBank/DDBJ whole genome shotgun (WGS) entry which is preliminary data.</text>
</comment>
<reference evidence="5 6" key="1">
    <citation type="submission" date="2018-10" db="EMBL/GenBank/DDBJ databases">
        <title>Genomic Encyclopedia of Archaeal and Bacterial Type Strains, Phase II (KMG-II): from individual species to whole genera.</title>
        <authorList>
            <person name="Goeker M."/>
        </authorList>
    </citation>
    <scope>NUCLEOTIDE SEQUENCE [LARGE SCALE GENOMIC DNA]</scope>
    <source>
        <strain evidence="5 6">DSM 25217</strain>
    </source>
</reference>
<evidence type="ECO:0000256" key="3">
    <source>
        <dbReference type="ARBA" id="ARBA00023163"/>
    </source>
</evidence>
<dbReference type="GO" id="GO:0043565">
    <property type="term" value="F:sequence-specific DNA binding"/>
    <property type="evidence" value="ECO:0007669"/>
    <property type="project" value="InterPro"/>
</dbReference>
<accession>A0A3M0CX99</accession>
<evidence type="ECO:0000313" key="5">
    <source>
        <dbReference type="EMBL" id="RMB08463.1"/>
    </source>
</evidence>
<evidence type="ECO:0000256" key="2">
    <source>
        <dbReference type="ARBA" id="ARBA00023125"/>
    </source>
</evidence>
<evidence type="ECO:0000313" key="6">
    <source>
        <dbReference type="Proteomes" id="UP000271227"/>
    </source>
</evidence>
<dbReference type="Gene3D" id="3.30.70.920">
    <property type="match status" value="1"/>
</dbReference>